<dbReference type="AlphaFoldDB" id="A0A9P6KYB5"/>
<comment type="caution">
    <text evidence="8">The sequence shown here is derived from an EMBL/GenBank/DDBJ whole genome shotgun (WGS) entry which is preliminary data.</text>
</comment>
<feature type="transmembrane region" description="Helical" evidence="6">
    <location>
        <begin position="313"/>
        <end position="337"/>
    </location>
</feature>
<evidence type="ECO:0000256" key="5">
    <source>
        <dbReference type="ARBA" id="ARBA00023136"/>
    </source>
</evidence>
<reference evidence="8 9" key="1">
    <citation type="journal article" date="2020" name="Genome Biol. Evol.">
        <title>Comparative genomics of strictly vertically transmitted, feminizing microsporidia endosymbionts of amphipod crustaceans.</title>
        <authorList>
            <person name="Cormier A."/>
            <person name="Chebbi M.A."/>
            <person name="Giraud I."/>
            <person name="Wattier R."/>
            <person name="Teixeira M."/>
            <person name="Gilbert C."/>
            <person name="Rigaud T."/>
            <person name="Cordaux R."/>
        </authorList>
    </citation>
    <scope>NUCLEOTIDE SEQUENCE [LARGE SCALE GENOMIC DNA]</scope>
    <source>
        <strain evidence="8 9">Ou3-Ou53</strain>
    </source>
</reference>
<evidence type="ECO:0000256" key="6">
    <source>
        <dbReference type="SAM" id="Phobius"/>
    </source>
</evidence>
<feature type="transmembrane region" description="Helical" evidence="6">
    <location>
        <begin position="382"/>
        <end position="403"/>
    </location>
</feature>
<sequence length="467" mass="52368">MTNELSITKVIFMINTTMLGVGMYYTPYSFSQTGILNGCLILGGVVILTILSIFSLLYSSKEEEHRRERRKSIKLNTLENAYHEVSTEIPIDDEDDTKEIEELSYADLGFSIRPVLVKIINTMITVSGVVSCLFYLKFIGEVGSTLSGYTKGDDMWYPINIIFMYSLSIFLFLAAQVRDLSRFDKLATANVGIIGIIGFCIFLFNFLFSGYKETHIANPNKGDLMFSITNFIFAMSCQVNVVKFYTDLKNKSFKSLALISILAPVTCAFLYGMVGIMGASLLGDNWERGDVIMMFANANSPLRLYIAQAHPNFAFLFYLIPSMTMFSLMIGFIFQLSAVTRSVTRMRILRRLPDYQKVLISTGCSFAIILLINSLPMLKLDFVFSLISNLICNPIAFIFPFMFANHYFGSKYTTVRVVCILSILASIVFAGTNTCFSILELIYSSDYSIGTNSTEAPFLAETTTTNN</sequence>
<feature type="transmembrane region" description="Helical" evidence="6">
    <location>
        <begin position="358"/>
        <end position="376"/>
    </location>
</feature>
<feature type="domain" description="Amino acid transporter transmembrane" evidence="7">
    <location>
        <begin position="98"/>
        <end position="429"/>
    </location>
</feature>
<dbReference type="GO" id="GO:0016020">
    <property type="term" value="C:membrane"/>
    <property type="evidence" value="ECO:0007669"/>
    <property type="project" value="UniProtKB-SubCell"/>
</dbReference>
<evidence type="ECO:0000256" key="1">
    <source>
        <dbReference type="ARBA" id="ARBA00004141"/>
    </source>
</evidence>
<dbReference type="GO" id="GO:0015179">
    <property type="term" value="F:L-amino acid transmembrane transporter activity"/>
    <property type="evidence" value="ECO:0007669"/>
    <property type="project" value="TreeGrafter"/>
</dbReference>
<protein>
    <recommendedName>
        <fullName evidence="7">Amino acid transporter transmembrane domain-containing protein</fullName>
    </recommendedName>
</protein>
<evidence type="ECO:0000259" key="7">
    <source>
        <dbReference type="Pfam" id="PF01490"/>
    </source>
</evidence>
<comment type="subcellular location">
    <subcellularLocation>
        <location evidence="1">Membrane</location>
        <topology evidence="1">Multi-pass membrane protein</topology>
    </subcellularLocation>
</comment>
<evidence type="ECO:0000256" key="3">
    <source>
        <dbReference type="ARBA" id="ARBA00022692"/>
    </source>
</evidence>
<dbReference type="Pfam" id="PF01490">
    <property type="entry name" value="Aa_trans"/>
    <property type="match status" value="1"/>
</dbReference>
<feature type="transmembrane region" description="Helical" evidence="6">
    <location>
        <begin position="156"/>
        <end position="175"/>
    </location>
</feature>
<feature type="transmembrane region" description="Helical" evidence="6">
    <location>
        <begin position="415"/>
        <end position="439"/>
    </location>
</feature>
<name>A0A9P6KYB5_9MICR</name>
<evidence type="ECO:0000313" key="8">
    <source>
        <dbReference type="EMBL" id="KAF9761560.1"/>
    </source>
</evidence>
<feature type="transmembrane region" description="Helical" evidence="6">
    <location>
        <begin position="7"/>
        <end position="28"/>
    </location>
</feature>
<organism evidence="8 9">
    <name type="scientific">Nosema granulosis</name>
    <dbReference type="NCBI Taxonomy" id="83296"/>
    <lineage>
        <taxon>Eukaryota</taxon>
        <taxon>Fungi</taxon>
        <taxon>Fungi incertae sedis</taxon>
        <taxon>Microsporidia</taxon>
        <taxon>Nosematidae</taxon>
        <taxon>Nosema</taxon>
    </lineage>
</organism>
<keyword evidence="4 6" id="KW-1133">Transmembrane helix</keyword>
<dbReference type="OrthoDB" id="28208at2759"/>
<dbReference type="EMBL" id="SBJO01000305">
    <property type="protein sequence ID" value="KAF9761560.1"/>
    <property type="molecule type" value="Genomic_DNA"/>
</dbReference>
<feature type="transmembrane region" description="Helical" evidence="6">
    <location>
        <begin position="115"/>
        <end position="136"/>
    </location>
</feature>
<feature type="transmembrane region" description="Helical" evidence="6">
    <location>
        <begin position="187"/>
        <end position="208"/>
    </location>
</feature>
<evidence type="ECO:0000256" key="4">
    <source>
        <dbReference type="ARBA" id="ARBA00022989"/>
    </source>
</evidence>
<comment type="similarity">
    <text evidence="2">Belongs to the amino acid/polyamine transporter 2 family.</text>
</comment>
<dbReference type="PANTHER" id="PTHR22950">
    <property type="entry name" value="AMINO ACID TRANSPORTER"/>
    <property type="match status" value="1"/>
</dbReference>
<accession>A0A9P6KYB5</accession>
<evidence type="ECO:0000313" key="9">
    <source>
        <dbReference type="Proteomes" id="UP000740883"/>
    </source>
</evidence>
<dbReference type="InterPro" id="IPR013057">
    <property type="entry name" value="AA_transpt_TM"/>
</dbReference>
<evidence type="ECO:0000256" key="2">
    <source>
        <dbReference type="ARBA" id="ARBA00008066"/>
    </source>
</evidence>
<dbReference type="Proteomes" id="UP000740883">
    <property type="component" value="Unassembled WGS sequence"/>
</dbReference>
<feature type="transmembrane region" description="Helical" evidence="6">
    <location>
        <begin position="34"/>
        <end position="59"/>
    </location>
</feature>
<gene>
    <name evidence="8" type="ORF">NGRA_2556</name>
</gene>
<feature type="transmembrane region" description="Helical" evidence="6">
    <location>
        <begin position="228"/>
        <end position="246"/>
    </location>
</feature>
<feature type="transmembrane region" description="Helical" evidence="6">
    <location>
        <begin position="258"/>
        <end position="283"/>
    </location>
</feature>
<keyword evidence="5 6" id="KW-0472">Membrane</keyword>
<keyword evidence="9" id="KW-1185">Reference proteome</keyword>
<proteinExistence type="inferred from homology"/>
<keyword evidence="3 6" id="KW-0812">Transmembrane</keyword>